<keyword evidence="4" id="KW-1185">Reference proteome</keyword>
<dbReference type="EMBL" id="VYYT01000001">
    <property type="protein sequence ID" value="KAK2780451.1"/>
    <property type="molecule type" value="Genomic_DNA"/>
</dbReference>
<reference evidence="3" key="1">
    <citation type="submission" date="2023-02" db="EMBL/GenBank/DDBJ databases">
        <title>Colletotrichum kahawae CIFC_Que2 genome sequencing and assembly.</title>
        <authorList>
            <person name="Baroncelli R."/>
        </authorList>
    </citation>
    <scope>NUCLEOTIDE SEQUENCE</scope>
    <source>
        <strain evidence="3">CIFC_Que2</strain>
    </source>
</reference>
<organism evidence="3 4">
    <name type="scientific">Colletotrichum kahawae</name>
    <name type="common">Coffee berry disease fungus</name>
    <dbReference type="NCBI Taxonomy" id="34407"/>
    <lineage>
        <taxon>Eukaryota</taxon>
        <taxon>Fungi</taxon>
        <taxon>Dikarya</taxon>
        <taxon>Ascomycota</taxon>
        <taxon>Pezizomycotina</taxon>
        <taxon>Sordariomycetes</taxon>
        <taxon>Hypocreomycetidae</taxon>
        <taxon>Glomerellales</taxon>
        <taxon>Glomerellaceae</taxon>
        <taxon>Colletotrichum</taxon>
        <taxon>Colletotrichum gloeosporioides species complex</taxon>
    </lineage>
</organism>
<feature type="compositionally biased region" description="Polar residues" evidence="1">
    <location>
        <begin position="229"/>
        <end position="240"/>
    </location>
</feature>
<feature type="transmembrane region" description="Helical" evidence="2">
    <location>
        <begin position="20"/>
        <end position="41"/>
    </location>
</feature>
<evidence type="ECO:0000313" key="3">
    <source>
        <dbReference type="EMBL" id="KAK2780451.1"/>
    </source>
</evidence>
<comment type="caution">
    <text evidence="3">The sequence shown here is derived from an EMBL/GenBank/DDBJ whole genome shotgun (WGS) entry which is preliminary data.</text>
</comment>
<proteinExistence type="predicted"/>
<name>A0AAD9YVV4_COLKA</name>
<dbReference type="AlphaFoldDB" id="A0AAD9YVV4"/>
<feature type="region of interest" description="Disordered" evidence="1">
    <location>
        <begin position="224"/>
        <end position="254"/>
    </location>
</feature>
<keyword evidence="2" id="KW-1133">Transmembrane helix</keyword>
<evidence type="ECO:0000256" key="1">
    <source>
        <dbReference type="SAM" id="MobiDB-lite"/>
    </source>
</evidence>
<dbReference type="Proteomes" id="UP001281614">
    <property type="component" value="Unassembled WGS sequence"/>
</dbReference>
<accession>A0AAD9YVV4</accession>
<sequence>MGPISAKLHPAPVFRWAPLIRLILLALSSLILGVHVLVCLARRTAPVQQNDWEWTRERPTASSTPASTRSVPIRTEPANFGIIFQQDVEHFPHGQERPCRWWPSQTLTNTTNGLSPITTPPRGRKFLELGGWEWHQVLQRNGGWATFPACSLPRTHAVIWRLPCVYSQAPLQSNCKLQVLHLHQMVSPCHTPSVIVAASPAPPRGRQRLDGCASTRQHHRLSCRPMNSDCRSVTRASSQGGDEEGGSVNEGVVPSDKHYLTVFTVKSDSPEGLPP</sequence>
<protein>
    <submittedName>
        <fullName evidence="3">Uncharacterized protein</fullName>
    </submittedName>
</protein>
<gene>
    <name evidence="3" type="ORF">CKAH01_00395</name>
</gene>
<keyword evidence="2" id="KW-0812">Transmembrane</keyword>
<evidence type="ECO:0000313" key="4">
    <source>
        <dbReference type="Proteomes" id="UP001281614"/>
    </source>
</evidence>
<evidence type="ECO:0000256" key="2">
    <source>
        <dbReference type="SAM" id="Phobius"/>
    </source>
</evidence>
<keyword evidence="2" id="KW-0472">Membrane</keyword>